<dbReference type="KEGG" id="ccos:Pan44_50050"/>
<dbReference type="InterPro" id="IPR036291">
    <property type="entry name" value="NAD(P)-bd_dom_sf"/>
</dbReference>
<reference evidence="16 17" key="1">
    <citation type="submission" date="2019-02" db="EMBL/GenBank/DDBJ databases">
        <title>Deep-cultivation of Planctomycetes and their phenomic and genomic characterization uncovers novel biology.</title>
        <authorList>
            <person name="Wiegand S."/>
            <person name="Jogler M."/>
            <person name="Boedeker C."/>
            <person name="Pinto D."/>
            <person name="Vollmers J."/>
            <person name="Rivas-Marin E."/>
            <person name="Kohn T."/>
            <person name="Peeters S.H."/>
            <person name="Heuer A."/>
            <person name="Rast P."/>
            <person name="Oberbeckmann S."/>
            <person name="Bunk B."/>
            <person name="Jeske O."/>
            <person name="Meyerdierks A."/>
            <person name="Storesund J.E."/>
            <person name="Kallscheuer N."/>
            <person name="Luecker S."/>
            <person name="Lage O.M."/>
            <person name="Pohl T."/>
            <person name="Merkel B.J."/>
            <person name="Hornburger P."/>
            <person name="Mueller R.-W."/>
            <person name="Bruemmer F."/>
            <person name="Labrenz M."/>
            <person name="Spormann A.M."/>
            <person name="Op den Camp H."/>
            <person name="Overmann J."/>
            <person name="Amann R."/>
            <person name="Jetten M.S.M."/>
            <person name="Mascher T."/>
            <person name="Medema M.H."/>
            <person name="Devos D.P."/>
            <person name="Kaster A.-K."/>
            <person name="Ovreas L."/>
            <person name="Rohde M."/>
            <person name="Galperin M.Y."/>
            <person name="Jogler C."/>
        </authorList>
    </citation>
    <scope>NUCLEOTIDE SEQUENCE [LARGE SCALE GENOMIC DNA]</scope>
    <source>
        <strain evidence="16 17">Pan44</strain>
    </source>
</reference>
<dbReference type="Pfam" id="PF01842">
    <property type="entry name" value="ACT"/>
    <property type="match status" value="1"/>
</dbReference>
<dbReference type="SUPFAM" id="SSF55347">
    <property type="entry name" value="Glyceraldehyde-3-phosphate dehydrogenase-like, C-terminal domain"/>
    <property type="match status" value="1"/>
</dbReference>
<feature type="binding site" evidence="12">
    <location>
        <position position="105"/>
    </location>
    <ligand>
        <name>NADPH</name>
        <dbReference type="ChEBI" id="CHEBI:57783"/>
    </ligand>
</feature>
<evidence type="ECO:0000256" key="5">
    <source>
        <dbReference type="ARBA" id="ARBA00013376"/>
    </source>
</evidence>
<comment type="catalytic activity">
    <reaction evidence="13">
        <text>L-homoserine + NADP(+) = L-aspartate 4-semialdehyde + NADPH + H(+)</text>
        <dbReference type="Rhea" id="RHEA:15761"/>
        <dbReference type="ChEBI" id="CHEBI:15378"/>
        <dbReference type="ChEBI" id="CHEBI:57476"/>
        <dbReference type="ChEBI" id="CHEBI:57783"/>
        <dbReference type="ChEBI" id="CHEBI:58349"/>
        <dbReference type="ChEBI" id="CHEBI:537519"/>
        <dbReference type="EC" id="1.1.1.3"/>
    </reaction>
</comment>
<evidence type="ECO:0000256" key="12">
    <source>
        <dbReference type="PIRSR" id="PIRSR000098-2"/>
    </source>
</evidence>
<dbReference type="InterPro" id="IPR016204">
    <property type="entry name" value="HDH"/>
</dbReference>
<keyword evidence="17" id="KW-1185">Reference proteome</keyword>
<keyword evidence="8 12" id="KW-0521">NADP</keyword>
<name>A0A517SLE1_9PLAN</name>
<dbReference type="NCBIfam" id="NF004976">
    <property type="entry name" value="PRK06349.1"/>
    <property type="match status" value="1"/>
</dbReference>
<dbReference type="PROSITE" id="PS51671">
    <property type="entry name" value="ACT"/>
    <property type="match status" value="1"/>
</dbReference>
<feature type="binding site" evidence="12">
    <location>
        <position position="190"/>
    </location>
    <ligand>
        <name>L-homoserine</name>
        <dbReference type="ChEBI" id="CHEBI:57476"/>
    </ligand>
</feature>
<dbReference type="PANTHER" id="PTHR43331:SF1">
    <property type="entry name" value="HOMOSERINE DEHYDROGENASE"/>
    <property type="match status" value="1"/>
</dbReference>
<evidence type="ECO:0000256" key="4">
    <source>
        <dbReference type="ARBA" id="ARBA00013213"/>
    </source>
</evidence>
<proteinExistence type="inferred from homology"/>
<evidence type="ECO:0000256" key="8">
    <source>
        <dbReference type="ARBA" id="ARBA00022857"/>
    </source>
</evidence>
<dbReference type="CDD" id="cd04881">
    <property type="entry name" value="ACT_HSDH-Hom"/>
    <property type="match status" value="1"/>
</dbReference>
<dbReference type="GO" id="GO:0009086">
    <property type="term" value="P:methionine biosynthetic process"/>
    <property type="evidence" value="ECO:0007669"/>
    <property type="project" value="UniProtKB-KW"/>
</dbReference>
<evidence type="ECO:0000256" key="3">
    <source>
        <dbReference type="ARBA" id="ARBA00006753"/>
    </source>
</evidence>
<dbReference type="OrthoDB" id="9808167at2"/>
<dbReference type="EMBL" id="CP036271">
    <property type="protein sequence ID" value="QDT56942.1"/>
    <property type="molecule type" value="Genomic_DNA"/>
</dbReference>
<dbReference type="Gene3D" id="3.30.360.10">
    <property type="entry name" value="Dihydrodipicolinate Reductase, domain 2"/>
    <property type="match status" value="1"/>
</dbReference>
<dbReference type="SUPFAM" id="SSF51735">
    <property type="entry name" value="NAD(P)-binding Rossmann-fold domains"/>
    <property type="match status" value="1"/>
</dbReference>
<evidence type="ECO:0000256" key="13">
    <source>
        <dbReference type="RuleBase" id="RU000579"/>
    </source>
</evidence>
<dbReference type="Pfam" id="PF03447">
    <property type="entry name" value="NAD_binding_3"/>
    <property type="match status" value="1"/>
</dbReference>
<evidence type="ECO:0000256" key="9">
    <source>
        <dbReference type="ARBA" id="ARBA00023002"/>
    </source>
</evidence>
<evidence type="ECO:0000256" key="7">
    <source>
        <dbReference type="ARBA" id="ARBA00022697"/>
    </source>
</evidence>
<evidence type="ECO:0000256" key="11">
    <source>
        <dbReference type="PIRSR" id="PIRSR000098-1"/>
    </source>
</evidence>
<keyword evidence="7 13" id="KW-0791">Threonine biosynthesis</keyword>
<organism evidence="16 17">
    <name type="scientific">Caulifigura coniformis</name>
    <dbReference type="NCBI Taxonomy" id="2527983"/>
    <lineage>
        <taxon>Bacteria</taxon>
        <taxon>Pseudomonadati</taxon>
        <taxon>Planctomycetota</taxon>
        <taxon>Planctomycetia</taxon>
        <taxon>Planctomycetales</taxon>
        <taxon>Planctomycetaceae</taxon>
        <taxon>Caulifigura</taxon>
    </lineage>
</organism>
<dbReference type="PANTHER" id="PTHR43331">
    <property type="entry name" value="HOMOSERINE DEHYDROGENASE"/>
    <property type="match status" value="1"/>
</dbReference>
<dbReference type="UniPathway" id="UPA00051">
    <property type="reaction ID" value="UER00465"/>
</dbReference>
<dbReference type="RefSeq" id="WP_145034348.1">
    <property type="nucleotide sequence ID" value="NZ_CP036271.1"/>
</dbReference>
<evidence type="ECO:0000256" key="2">
    <source>
        <dbReference type="ARBA" id="ARBA00005062"/>
    </source>
</evidence>
<dbReference type="Gene3D" id="3.30.70.260">
    <property type="match status" value="1"/>
</dbReference>
<comment type="similarity">
    <text evidence="3 14">Belongs to the homoserine dehydrogenase family.</text>
</comment>
<dbReference type="GO" id="GO:0050661">
    <property type="term" value="F:NADP binding"/>
    <property type="evidence" value="ECO:0007669"/>
    <property type="project" value="InterPro"/>
</dbReference>
<dbReference type="UniPathway" id="UPA00050">
    <property type="reaction ID" value="UER00063"/>
</dbReference>
<dbReference type="Pfam" id="PF00742">
    <property type="entry name" value="Homoserine_dh"/>
    <property type="match status" value="1"/>
</dbReference>
<gene>
    <name evidence="16" type="primary">hom</name>
    <name evidence="16" type="ORF">Pan44_50050</name>
</gene>
<dbReference type="InterPro" id="IPR045865">
    <property type="entry name" value="ACT-like_dom_sf"/>
</dbReference>
<dbReference type="SUPFAM" id="SSF55021">
    <property type="entry name" value="ACT-like"/>
    <property type="match status" value="1"/>
</dbReference>
<dbReference type="InterPro" id="IPR002912">
    <property type="entry name" value="ACT_dom"/>
</dbReference>
<dbReference type="InterPro" id="IPR001342">
    <property type="entry name" value="HDH_cat"/>
</dbReference>
<comment type="pathway">
    <text evidence="1 13">Amino-acid biosynthesis; L-threonine biosynthesis; L-threonine from L-aspartate: step 3/5.</text>
</comment>
<dbReference type="FunFam" id="3.30.360.10:FF:000005">
    <property type="entry name" value="Homoserine dehydrogenase"/>
    <property type="match status" value="1"/>
</dbReference>
<evidence type="ECO:0000256" key="10">
    <source>
        <dbReference type="ARBA" id="ARBA00023167"/>
    </source>
</evidence>
<dbReference type="InterPro" id="IPR019811">
    <property type="entry name" value="HDH_CS"/>
</dbReference>
<sequence>MDSLRVGLVGFGTVGAGVAEILVNHKQRLAARSGKSIQLVRAAVRNPSKRESPLLQGVALSADGLDVARDPNVDVVLELIGGLEPARQIVRTALENGKHVVTANKALLCEHGEELFAAAKKAGRTIAFEAAVAGGVPIIHVLGQSMAANQITEIQAIINGTSNYILTEMFRNGASYGDAVRRAQEIGYAESDPSMDVQGTDAAQKLGLLTQLAYGTRVTPDRFLVQGIDTLELADLRYADMLGYAVKLVATAKLVAGRLEMHTQPTLVRKDDPLAKVEGANNVISLTGDILGETWFSGMGAGREATASAVVADVIDLAVGRAQLTFGHLDLWGNRPKFELQPAEEIVRRYYLRFNVEDKPHVMADLTDILGRNGISLSSVIQHESPEVEETSPGTTQTVPLVIMTHRTTEGRYRKAAAELDKLTCVRLPRVCLPVAG</sequence>
<dbReference type="InParanoid" id="A0A517SLE1"/>
<evidence type="ECO:0000313" key="16">
    <source>
        <dbReference type="EMBL" id="QDT56942.1"/>
    </source>
</evidence>
<evidence type="ECO:0000256" key="14">
    <source>
        <dbReference type="RuleBase" id="RU004171"/>
    </source>
</evidence>
<evidence type="ECO:0000256" key="6">
    <source>
        <dbReference type="ARBA" id="ARBA00022605"/>
    </source>
</evidence>
<accession>A0A517SLE1</accession>
<feature type="domain" description="ACT" evidence="15">
    <location>
        <begin position="351"/>
        <end position="434"/>
    </location>
</feature>
<keyword evidence="10 13" id="KW-0486">Methionine biosynthesis</keyword>
<dbReference type="Proteomes" id="UP000315700">
    <property type="component" value="Chromosome"/>
</dbReference>
<dbReference type="PROSITE" id="PS01042">
    <property type="entry name" value="HOMOSER_DHGENASE"/>
    <property type="match status" value="1"/>
</dbReference>
<comment type="pathway">
    <text evidence="2 13">Amino-acid biosynthesis; L-methionine biosynthesis via de novo pathway; L-homoserine from L-aspartate: step 3/3.</text>
</comment>
<dbReference type="EC" id="1.1.1.3" evidence="4 13"/>
<dbReference type="InterPro" id="IPR005106">
    <property type="entry name" value="Asp/hSer_DH_NAD-bd"/>
</dbReference>
<dbReference type="GO" id="GO:0004412">
    <property type="term" value="F:homoserine dehydrogenase activity"/>
    <property type="evidence" value="ECO:0007669"/>
    <property type="project" value="UniProtKB-EC"/>
</dbReference>
<dbReference type="GO" id="GO:0009088">
    <property type="term" value="P:threonine biosynthetic process"/>
    <property type="evidence" value="ECO:0007669"/>
    <property type="project" value="UniProtKB-UniPathway"/>
</dbReference>
<dbReference type="AlphaFoldDB" id="A0A517SLE1"/>
<keyword evidence="6 13" id="KW-0028">Amino-acid biosynthesis</keyword>
<protein>
    <recommendedName>
        <fullName evidence="5 13">Homoserine dehydrogenase</fullName>
        <ecNumber evidence="4 13">1.1.1.3</ecNumber>
    </recommendedName>
</protein>
<evidence type="ECO:0000313" key="17">
    <source>
        <dbReference type="Proteomes" id="UP000315700"/>
    </source>
</evidence>
<feature type="binding site" evidence="12">
    <location>
        <begin position="9"/>
        <end position="16"/>
    </location>
    <ligand>
        <name>NADP(+)</name>
        <dbReference type="ChEBI" id="CHEBI:58349"/>
    </ligand>
</feature>
<dbReference type="PIRSF" id="PIRSF000098">
    <property type="entry name" value="Homoser_dehydrog"/>
    <property type="match status" value="1"/>
</dbReference>
<evidence type="ECO:0000256" key="1">
    <source>
        <dbReference type="ARBA" id="ARBA00005056"/>
    </source>
</evidence>
<evidence type="ECO:0000259" key="15">
    <source>
        <dbReference type="PROSITE" id="PS51671"/>
    </source>
</evidence>
<keyword evidence="9 13" id="KW-0560">Oxidoreductase</keyword>
<feature type="active site" description="Proton donor" evidence="11">
    <location>
        <position position="205"/>
    </location>
</feature>
<dbReference type="Gene3D" id="3.40.50.720">
    <property type="entry name" value="NAD(P)-binding Rossmann-like Domain"/>
    <property type="match status" value="1"/>
</dbReference>